<feature type="compositionally biased region" description="Acidic residues" evidence="1">
    <location>
        <begin position="130"/>
        <end position="147"/>
    </location>
</feature>
<dbReference type="VEuPathDB" id="FungiDB:ATEG_06150"/>
<evidence type="ECO:0000256" key="1">
    <source>
        <dbReference type="SAM" id="MobiDB-lite"/>
    </source>
</evidence>
<evidence type="ECO:0000313" key="3">
    <source>
        <dbReference type="EMBL" id="GFF17990.1"/>
    </source>
</evidence>
<organism evidence="3 4">
    <name type="scientific">Aspergillus terreus</name>
    <dbReference type="NCBI Taxonomy" id="33178"/>
    <lineage>
        <taxon>Eukaryota</taxon>
        <taxon>Fungi</taxon>
        <taxon>Dikarya</taxon>
        <taxon>Ascomycota</taxon>
        <taxon>Pezizomycotina</taxon>
        <taxon>Eurotiomycetes</taxon>
        <taxon>Eurotiomycetidae</taxon>
        <taxon>Eurotiales</taxon>
        <taxon>Aspergillaceae</taxon>
        <taxon>Aspergillus</taxon>
        <taxon>Aspergillus subgen. Circumdati</taxon>
    </lineage>
</organism>
<feature type="signal peptide" evidence="2">
    <location>
        <begin position="1"/>
        <end position="20"/>
    </location>
</feature>
<dbReference type="Proteomes" id="UP000452235">
    <property type="component" value="Unassembled WGS sequence"/>
</dbReference>
<evidence type="ECO:0000256" key="2">
    <source>
        <dbReference type="SAM" id="SignalP"/>
    </source>
</evidence>
<keyword evidence="4" id="KW-1185">Reference proteome</keyword>
<name>A0A5M3Z994_ASPTE</name>
<dbReference type="EMBL" id="BLJY01000007">
    <property type="protein sequence ID" value="GFF17990.1"/>
    <property type="molecule type" value="Genomic_DNA"/>
</dbReference>
<reference evidence="3 4" key="1">
    <citation type="submission" date="2020-01" db="EMBL/GenBank/DDBJ databases">
        <title>Aspergillus terreus IFO 6365 whole genome shotgun sequence.</title>
        <authorList>
            <person name="Kanamasa S."/>
            <person name="Takahashi H."/>
        </authorList>
    </citation>
    <scope>NUCLEOTIDE SEQUENCE [LARGE SCALE GENOMIC DNA]</scope>
    <source>
        <strain evidence="3 4">IFO 6365</strain>
    </source>
</reference>
<gene>
    <name evidence="3" type="ORF">ATEIFO6365_0007053900</name>
</gene>
<dbReference type="AlphaFoldDB" id="A0A5M3Z994"/>
<proteinExistence type="predicted"/>
<evidence type="ECO:0000313" key="4">
    <source>
        <dbReference type="Proteomes" id="UP000452235"/>
    </source>
</evidence>
<comment type="caution">
    <text evidence="3">The sequence shown here is derived from an EMBL/GenBank/DDBJ whole genome shotgun (WGS) entry which is preliminary data.</text>
</comment>
<dbReference type="OrthoDB" id="4510104at2759"/>
<feature type="chain" id="PRO_5044005897" evidence="2">
    <location>
        <begin position="21"/>
        <end position="198"/>
    </location>
</feature>
<accession>A0A5M3Z994</accession>
<keyword evidence="2" id="KW-0732">Signal</keyword>
<protein>
    <submittedName>
        <fullName evidence="3">Uncharacterized protein</fullName>
    </submittedName>
</protein>
<feature type="region of interest" description="Disordered" evidence="1">
    <location>
        <begin position="126"/>
        <end position="147"/>
    </location>
</feature>
<sequence>MQFSFVVLLVSFLLFPFISAHSLVPKANINNCRHLDRLNHTVNRVSPLLEKLLHEQNAKHAHTHSHAHGNATAAVEKRDMGDLIQKIQAFQGLLGQSQDKISSKMLSCQEPAVSARDLRLRVAANKTVAEDDTDSDSDSDSDDEDDGVCSLEDVLESLVDTLECLLSFTFSLLGGVLDLVTDLLGGILHLVGSLLDLD</sequence>